<reference evidence="3" key="1">
    <citation type="journal article" date="2018" name="Gigascience">
        <title>Genome assembly of the Pink Ipe (Handroanthus impetiginosus, Bignoniaceae), a highly valued, ecologically keystone Neotropical timber forest tree.</title>
        <authorList>
            <person name="Silva-Junior O.B."/>
            <person name="Grattapaglia D."/>
            <person name="Novaes E."/>
            <person name="Collevatti R.G."/>
        </authorList>
    </citation>
    <scope>NUCLEOTIDE SEQUENCE [LARGE SCALE GENOMIC DNA]</scope>
    <source>
        <strain evidence="3">cv. UFG-1</strain>
    </source>
</reference>
<feature type="transmembrane region" description="Helical" evidence="1">
    <location>
        <begin position="70"/>
        <end position="88"/>
    </location>
</feature>
<proteinExistence type="predicted"/>
<organism evidence="2 3">
    <name type="scientific">Handroanthus impetiginosus</name>
    <dbReference type="NCBI Taxonomy" id="429701"/>
    <lineage>
        <taxon>Eukaryota</taxon>
        <taxon>Viridiplantae</taxon>
        <taxon>Streptophyta</taxon>
        <taxon>Embryophyta</taxon>
        <taxon>Tracheophyta</taxon>
        <taxon>Spermatophyta</taxon>
        <taxon>Magnoliopsida</taxon>
        <taxon>eudicotyledons</taxon>
        <taxon>Gunneridae</taxon>
        <taxon>Pentapetalae</taxon>
        <taxon>asterids</taxon>
        <taxon>lamiids</taxon>
        <taxon>Lamiales</taxon>
        <taxon>Bignoniaceae</taxon>
        <taxon>Crescentiina</taxon>
        <taxon>Tabebuia alliance</taxon>
        <taxon>Handroanthus</taxon>
    </lineage>
</organism>
<dbReference type="EMBL" id="NKXS01002066">
    <property type="protein sequence ID" value="PIN15461.1"/>
    <property type="molecule type" value="Genomic_DNA"/>
</dbReference>
<keyword evidence="1" id="KW-0472">Membrane</keyword>
<evidence type="ECO:0000256" key="1">
    <source>
        <dbReference type="SAM" id="Phobius"/>
    </source>
</evidence>
<comment type="caution">
    <text evidence="2">The sequence shown here is derived from an EMBL/GenBank/DDBJ whole genome shotgun (WGS) entry which is preliminary data.</text>
</comment>
<keyword evidence="1" id="KW-0812">Transmembrane</keyword>
<name>A0A2G9HD67_9LAMI</name>
<keyword evidence="1" id="KW-1133">Transmembrane helix</keyword>
<evidence type="ECO:0000313" key="3">
    <source>
        <dbReference type="Proteomes" id="UP000231279"/>
    </source>
</evidence>
<keyword evidence="3" id="KW-1185">Reference proteome</keyword>
<dbReference type="Proteomes" id="UP000231279">
    <property type="component" value="Unassembled WGS sequence"/>
</dbReference>
<evidence type="ECO:0000313" key="2">
    <source>
        <dbReference type="EMBL" id="PIN15461.1"/>
    </source>
</evidence>
<dbReference type="AlphaFoldDB" id="A0A2G9HD67"/>
<gene>
    <name evidence="2" type="ORF">CDL12_11896</name>
</gene>
<accession>A0A2G9HD67</accession>
<sequence>MYSCCHPEYVLYLISTCEGVKRLTECILAINVSRSNAEGKISYLYLSVSELEYELEMSCVRVDYNIRTYLYNYLFMSIFIPLVLFMGIRGRCLLFMDKC</sequence>
<protein>
    <submittedName>
        <fullName evidence="2">Uncharacterized protein</fullName>
    </submittedName>
</protein>